<dbReference type="AlphaFoldDB" id="A0A1W1VUC3"/>
<keyword evidence="11" id="KW-1185">Reference proteome</keyword>
<evidence type="ECO:0000259" key="8">
    <source>
        <dbReference type="PROSITE" id="PS51332"/>
    </source>
</evidence>
<dbReference type="Pfam" id="PF04055">
    <property type="entry name" value="Radical_SAM"/>
    <property type="match status" value="1"/>
</dbReference>
<feature type="domain" description="Radical SAM core" evidence="9">
    <location>
        <begin position="184"/>
        <end position="400"/>
    </location>
</feature>
<dbReference type="GO" id="GO:0046872">
    <property type="term" value="F:metal ion binding"/>
    <property type="evidence" value="ECO:0007669"/>
    <property type="project" value="UniProtKB-KW"/>
</dbReference>
<dbReference type="InterPro" id="IPR006158">
    <property type="entry name" value="Cobalamin-bd"/>
</dbReference>
<dbReference type="GO" id="GO:0031419">
    <property type="term" value="F:cobalamin binding"/>
    <property type="evidence" value="ECO:0007669"/>
    <property type="project" value="InterPro"/>
</dbReference>
<dbReference type="InterPro" id="IPR051198">
    <property type="entry name" value="BchE-like"/>
</dbReference>
<dbReference type="CDD" id="cd02068">
    <property type="entry name" value="radical_SAM_B12_BD"/>
    <property type="match status" value="1"/>
</dbReference>
<feature type="domain" description="B12-binding" evidence="8">
    <location>
        <begin position="10"/>
        <end position="138"/>
    </location>
</feature>
<evidence type="ECO:0000256" key="2">
    <source>
        <dbReference type="ARBA" id="ARBA00022603"/>
    </source>
</evidence>
<keyword evidence="5" id="KW-0479">Metal-binding</keyword>
<dbReference type="EMBL" id="LT838272">
    <property type="protein sequence ID" value="SMB96965.1"/>
    <property type="molecule type" value="Genomic_DNA"/>
</dbReference>
<evidence type="ECO:0000256" key="6">
    <source>
        <dbReference type="ARBA" id="ARBA00023004"/>
    </source>
</evidence>
<dbReference type="SUPFAM" id="SSF102114">
    <property type="entry name" value="Radical SAM enzymes"/>
    <property type="match status" value="1"/>
</dbReference>
<dbReference type="SUPFAM" id="SSF52242">
    <property type="entry name" value="Cobalamin (vitamin B12)-binding domain"/>
    <property type="match status" value="1"/>
</dbReference>
<keyword evidence="7" id="KW-0411">Iron-sulfur</keyword>
<keyword evidence="4" id="KW-0949">S-adenosyl-L-methionine</keyword>
<keyword evidence="2" id="KW-0489">Methyltransferase</keyword>
<dbReference type="GO" id="GO:0051539">
    <property type="term" value="F:4 iron, 4 sulfur cluster binding"/>
    <property type="evidence" value="ECO:0007669"/>
    <property type="project" value="UniProtKB-KW"/>
</dbReference>
<evidence type="ECO:0000256" key="5">
    <source>
        <dbReference type="ARBA" id="ARBA00022723"/>
    </source>
</evidence>
<evidence type="ECO:0000313" key="10">
    <source>
        <dbReference type="EMBL" id="SMB96965.1"/>
    </source>
</evidence>
<dbReference type="GO" id="GO:0005829">
    <property type="term" value="C:cytosol"/>
    <property type="evidence" value="ECO:0007669"/>
    <property type="project" value="TreeGrafter"/>
</dbReference>
<dbReference type="SMART" id="SM00729">
    <property type="entry name" value="Elp3"/>
    <property type="match status" value="1"/>
</dbReference>
<dbReference type="InterPro" id="IPR006638">
    <property type="entry name" value="Elp3/MiaA/NifB-like_rSAM"/>
</dbReference>
<dbReference type="PROSITE" id="PS51332">
    <property type="entry name" value="B12_BINDING"/>
    <property type="match status" value="1"/>
</dbReference>
<dbReference type="Gene3D" id="3.40.50.280">
    <property type="entry name" value="Cobalamin-binding domain"/>
    <property type="match status" value="1"/>
</dbReference>
<dbReference type="Gene3D" id="3.80.30.20">
    <property type="entry name" value="tm_1862 like domain"/>
    <property type="match status" value="1"/>
</dbReference>
<dbReference type="RefSeq" id="WP_084665330.1">
    <property type="nucleotide sequence ID" value="NZ_LT838272.1"/>
</dbReference>
<proteinExistence type="predicted"/>
<dbReference type="SFLD" id="SFLDG01082">
    <property type="entry name" value="B12-binding_domain_containing"/>
    <property type="match status" value="1"/>
</dbReference>
<dbReference type="InterPro" id="IPR036724">
    <property type="entry name" value="Cobalamin-bd_sf"/>
</dbReference>
<dbReference type="OrthoDB" id="9801424at2"/>
<keyword evidence="6" id="KW-0408">Iron</keyword>
<evidence type="ECO:0000259" key="9">
    <source>
        <dbReference type="PROSITE" id="PS51918"/>
    </source>
</evidence>
<dbReference type="CDD" id="cd01335">
    <property type="entry name" value="Radical_SAM"/>
    <property type="match status" value="1"/>
</dbReference>
<comment type="cofactor">
    <cofactor evidence="1">
        <name>[4Fe-4S] cluster</name>
        <dbReference type="ChEBI" id="CHEBI:49883"/>
    </cofactor>
</comment>
<evidence type="ECO:0000256" key="1">
    <source>
        <dbReference type="ARBA" id="ARBA00001966"/>
    </source>
</evidence>
<dbReference type="GO" id="GO:0003824">
    <property type="term" value="F:catalytic activity"/>
    <property type="evidence" value="ECO:0007669"/>
    <property type="project" value="InterPro"/>
</dbReference>
<dbReference type="PANTHER" id="PTHR43409">
    <property type="entry name" value="ANAEROBIC MAGNESIUM-PROTOPORPHYRIN IX MONOMETHYL ESTER CYCLASE-RELATED"/>
    <property type="match status" value="1"/>
</dbReference>
<protein>
    <submittedName>
        <fullName evidence="10">Radical SAM superfamily enzyme YgiQ, UPF0313 family</fullName>
    </submittedName>
</protein>
<accession>A0A1W1VUC3</accession>
<sequence length="466" mass="53065">MRVLLLQPRPKGGLGFQSTICVEPLGLEIVAGALTSAHHQVKLLDLLEGELPVNAVKEFNPQAIGISCSFAVDTYRVLNLAQALRQINPKFFIFVGGHHASLTPEAFFHPAIDALVIGEGETTTPELISALEGGQDLSQVRGLVLNYPDGQVFTGIRPLLTNLDQVPFPRRDLTAPYRPHYFLGFRRPVITVETSRGCPYRCNFCSVWRFNRGRFRTMSPERVVEELAQLPPGDVLFTDDNFLADIPRVLRIIALIKQKRLPRRRFIIQARSDTIVAHADLIAKLKEVGLDQVFIGFEKTENQDLENVGKRNTVENNERALKVLQSLNIGVYASFIVDPQFNETDFKKLAEYVKRLRISQPYFSVLTPLPGTELFEKVKEHITTFNYELYDLLHAVLPTKLPLPRFYQELVNLYRSAYLKPSNVLFTVWWALKQLLLGKISLSHWRRLWYGAKLTVNPEAYFKPLN</sequence>
<dbReference type="InterPro" id="IPR058240">
    <property type="entry name" value="rSAM_sf"/>
</dbReference>
<dbReference type="InterPro" id="IPR007197">
    <property type="entry name" value="rSAM"/>
</dbReference>
<dbReference type="SFLD" id="SFLDG01123">
    <property type="entry name" value="methyltransferase_(Class_B)"/>
    <property type="match status" value="1"/>
</dbReference>
<dbReference type="STRING" id="698762.SAMN00808754_1720"/>
<evidence type="ECO:0000256" key="7">
    <source>
        <dbReference type="ARBA" id="ARBA00023014"/>
    </source>
</evidence>
<dbReference type="InterPro" id="IPR034466">
    <property type="entry name" value="Methyltransferase_Class_B"/>
</dbReference>
<evidence type="ECO:0000256" key="3">
    <source>
        <dbReference type="ARBA" id="ARBA00022679"/>
    </source>
</evidence>
<keyword evidence="3" id="KW-0808">Transferase</keyword>
<dbReference type="InterPro" id="IPR023404">
    <property type="entry name" value="rSAM_horseshoe"/>
</dbReference>
<dbReference type="SFLD" id="SFLDS00029">
    <property type="entry name" value="Radical_SAM"/>
    <property type="match status" value="1"/>
</dbReference>
<organism evidence="10 11">
    <name type="scientific">Thermanaeromonas toyohensis ToBE</name>
    <dbReference type="NCBI Taxonomy" id="698762"/>
    <lineage>
        <taxon>Bacteria</taxon>
        <taxon>Bacillati</taxon>
        <taxon>Bacillota</taxon>
        <taxon>Clostridia</taxon>
        <taxon>Neomoorellales</taxon>
        <taxon>Neomoorellaceae</taxon>
        <taxon>Thermanaeromonas</taxon>
    </lineage>
</organism>
<dbReference type="PROSITE" id="PS51918">
    <property type="entry name" value="RADICAL_SAM"/>
    <property type="match status" value="1"/>
</dbReference>
<dbReference type="Pfam" id="PF02310">
    <property type="entry name" value="B12-binding"/>
    <property type="match status" value="1"/>
</dbReference>
<evidence type="ECO:0000256" key="4">
    <source>
        <dbReference type="ARBA" id="ARBA00022691"/>
    </source>
</evidence>
<dbReference type="PANTHER" id="PTHR43409:SF7">
    <property type="entry name" value="BLL1977 PROTEIN"/>
    <property type="match status" value="1"/>
</dbReference>
<reference evidence="10 11" key="1">
    <citation type="submission" date="2017-04" db="EMBL/GenBank/DDBJ databases">
        <authorList>
            <person name="Afonso C.L."/>
            <person name="Miller P.J."/>
            <person name="Scott M.A."/>
            <person name="Spackman E."/>
            <person name="Goraichik I."/>
            <person name="Dimitrov K.M."/>
            <person name="Suarez D.L."/>
            <person name="Swayne D.E."/>
        </authorList>
    </citation>
    <scope>NUCLEOTIDE SEQUENCE [LARGE SCALE GENOMIC DNA]</scope>
    <source>
        <strain evidence="10 11">ToBE</strain>
    </source>
</reference>
<dbReference type="Proteomes" id="UP000192569">
    <property type="component" value="Chromosome I"/>
</dbReference>
<evidence type="ECO:0000313" key="11">
    <source>
        <dbReference type="Proteomes" id="UP000192569"/>
    </source>
</evidence>
<gene>
    <name evidence="10" type="ORF">SAMN00808754_1720</name>
</gene>
<name>A0A1W1VUC3_9FIRM</name>